<dbReference type="InterPro" id="IPR029060">
    <property type="entry name" value="PIN-like_dom_sf"/>
</dbReference>
<dbReference type="EMBL" id="AZIM01001443">
    <property type="protein sequence ID" value="ETE66896.1"/>
    <property type="molecule type" value="Genomic_DNA"/>
</dbReference>
<feature type="region of interest" description="Disordered" evidence="11">
    <location>
        <begin position="830"/>
        <end position="849"/>
    </location>
</feature>
<dbReference type="InterPro" id="IPR029063">
    <property type="entry name" value="SAM-dependent_MTases_sf"/>
</dbReference>
<dbReference type="CDD" id="cd09904">
    <property type="entry name" value="H3TH_XPG"/>
    <property type="match status" value="1"/>
</dbReference>
<keyword evidence="7" id="KW-0227">DNA damage</keyword>
<keyword evidence="10" id="KW-0539">Nucleus</keyword>
<dbReference type="SUPFAM" id="SSF47807">
    <property type="entry name" value="5' to 3' exonuclease, C-terminal subdomain"/>
    <property type="match status" value="1"/>
</dbReference>
<dbReference type="GO" id="GO:0004520">
    <property type="term" value="F:DNA endonuclease activity"/>
    <property type="evidence" value="ECO:0007669"/>
    <property type="project" value="TreeGrafter"/>
</dbReference>
<dbReference type="SMART" id="SM00484">
    <property type="entry name" value="XPGI"/>
    <property type="match status" value="1"/>
</dbReference>
<sequence length="1130" mass="126679">MGVHGLWKLLECSGRPINPETLEGKILAVDISIWLNQAIKGARDRHGNSIHNAHLLILFRRLCKLLFFRIRPIFVFDGEAPLLKRQTLEELLKNPRSVDVESDDFLSLPPEIKHEILTDMKEFTKRRRTLFEAMPEESNDFSQYQLKGLLKKSSLNRHIEKVQKEMNEQHSGQIQHQYEEAGGFLKELETRRVVSEDTSHYILLKGAQSKGNTSSCVTSAIHSSAMAKDLKPSKNITGNDMQVKPVSCDLSVESTSSTYETPPSPRTILAIQAAILGSGSEDELEDGNKNHLSLDKCESTPSVDRGNMSPRTIKAIQQALCEEEEIITAPFINRTNITQGERMSRKDHLASSSDEEEAVPEDQNEKQLLPVQKLESRNIKKSPCIPAVQKRLLPGAENEEKNVETGISQINVSPGQCQSPNNSIKQPEMSLSPIPSVGSSHSGFAELAQTGKLQCLKELAGHSEKKVSCTQNDFLFALDTPKLKECVEHQQSEESDSDGSFIEVETEPSGEQDRTSETSLASTEEEVGVVSEASLEMREGSEDTTENKSESGEDAELAMQQNAGMESTEKAEINEWQNISMEDLEVLETNLSVEQAALQAQKQQQERTAATVTGQMFLESQELLRLFGIPYIEAPMEAEAQCAVLDLTDQTSGTITDDSDIWLFGGRHVYKNFFNQSNDYTEGIPNVGYVTAMEILNEFPGRGLEPLLKLMEWWAEAQKNKKIRPNPYDTKVKKKLRHIEIAAGFPNLSVAEAYLHPVVDESKASFAWGRPNTQLRIDSFFRLAQHEKQAIKSQRVRRAVTCMRRKEKEEDDSEVQEATAVLEKELKQKKGQAFNKGRAGCQKRGSKRKKCLPSQPQSVLCGGFVGEVLLSEASSESSAGDLENEASRKHRKEENAKMLETNMASPKTSLEVASAQRQNGDEDIVAEIMGRYFCPSLITTYTWEEFDFAGHRIKITEATDSYGAVVWPSALVLCYFLETNVKFCNLVDKNVIEIGAGTGLVSIVASLLGAHVVSTDLPEVLGNLQYNLLRNTKLKCKHEPQVKALVWGVDLQKNFPRSSSQFDYILAADVVYNHPYLEELLLTFDHLCMDNTTIIWAMRFRLESENWFVDQFKKLFHLEMISDFPSLNIT</sequence>
<dbReference type="FunFam" id="3.40.50.1010:FF:000023">
    <property type="entry name" value="DNA repair protein complementing XP-G cells"/>
    <property type="match status" value="1"/>
</dbReference>
<evidence type="ECO:0000256" key="10">
    <source>
        <dbReference type="ARBA" id="ARBA00023242"/>
    </source>
</evidence>
<dbReference type="InterPro" id="IPR006084">
    <property type="entry name" value="XPG/Rad2"/>
</dbReference>
<dbReference type="Pfam" id="PF00867">
    <property type="entry name" value="XPG_I"/>
    <property type="match status" value="1"/>
</dbReference>
<dbReference type="InterPro" id="IPR006086">
    <property type="entry name" value="XPG-I_dom"/>
</dbReference>
<feature type="compositionally biased region" description="Acidic residues" evidence="11">
    <location>
        <begin position="353"/>
        <end position="362"/>
    </location>
</feature>
<name>V8NY69_OPHHA</name>
<dbReference type="PROSITE" id="PS00842">
    <property type="entry name" value="XPG_2"/>
    <property type="match status" value="1"/>
</dbReference>
<dbReference type="GO" id="GO:0006289">
    <property type="term" value="P:nucleotide-excision repair"/>
    <property type="evidence" value="ECO:0007669"/>
    <property type="project" value="InterPro"/>
</dbReference>
<comment type="caution">
    <text evidence="14">The sequence shown here is derived from an EMBL/GenBank/DDBJ whole genome shotgun (WGS) entry which is preliminary data.</text>
</comment>
<organism evidence="14 15">
    <name type="scientific">Ophiophagus hannah</name>
    <name type="common">King cobra</name>
    <name type="synonym">Naja hannah</name>
    <dbReference type="NCBI Taxonomy" id="8665"/>
    <lineage>
        <taxon>Eukaryota</taxon>
        <taxon>Metazoa</taxon>
        <taxon>Chordata</taxon>
        <taxon>Craniata</taxon>
        <taxon>Vertebrata</taxon>
        <taxon>Euteleostomi</taxon>
        <taxon>Lepidosauria</taxon>
        <taxon>Squamata</taxon>
        <taxon>Bifurcata</taxon>
        <taxon>Unidentata</taxon>
        <taxon>Episquamata</taxon>
        <taxon>Toxicofera</taxon>
        <taxon>Serpentes</taxon>
        <taxon>Colubroidea</taxon>
        <taxon>Elapidae</taxon>
        <taxon>Elapinae</taxon>
        <taxon>Ophiophagus</taxon>
    </lineage>
</organism>
<dbReference type="SUPFAM" id="SSF53335">
    <property type="entry name" value="S-adenosyl-L-methionine-dependent methyltransferases"/>
    <property type="match status" value="1"/>
</dbReference>
<evidence type="ECO:0000256" key="6">
    <source>
        <dbReference type="ARBA" id="ARBA00022759"/>
    </source>
</evidence>
<keyword evidence="4" id="KW-0949">S-adenosyl-L-methionine</keyword>
<feature type="region of interest" description="Disordered" evidence="11">
    <location>
        <begin position="338"/>
        <end position="372"/>
    </location>
</feature>
<dbReference type="Pfam" id="PF00752">
    <property type="entry name" value="XPG_N"/>
    <property type="match status" value="1"/>
</dbReference>
<dbReference type="Gene3D" id="3.40.50.150">
    <property type="entry name" value="Vaccinia Virus protein VP39"/>
    <property type="match status" value="1"/>
</dbReference>
<comment type="subcellular location">
    <subcellularLocation>
        <location evidence="1">Nucleus</location>
    </subcellularLocation>
</comment>
<evidence type="ECO:0000256" key="2">
    <source>
        <dbReference type="ARBA" id="ARBA00005283"/>
    </source>
</evidence>
<dbReference type="InterPro" id="IPR001044">
    <property type="entry name" value="XPG/Rad2_eukaryotes"/>
</dbReference>
<dbReference type="GO" id="GO:0003697">
    <property type="term" value="F:single-stranded DNA binding"/>
    <property type="evidence" value="ECO:0007669"/>
    <property type="project" value="InterPro"/>
</dbReference>
<keyword evidence="5" id="KW-0540">Nuclease</keyword>
<keyword evidence="3" id="KW-0489">Methyltransferase</keyword>
<feature type="compositionally biased region" description="Basic and acidic residues" evidence="11">
    <location>
        <begin position="286"/>
        <end position="298"/>
    </location>
</feature>
<evidence type="ECO:0000256" key="5">
    <source>
        <dbReference type="ARBA" id="ARBA00022722"/>
    </source>
</evidence>
<evidence type="ECO:0000256" key="1">
    <source>
        <dbReference type="ARBA" id="ARBA00004123"/>
    </source>
</evidence>
<comment type="similarity">
    <text evidence="2">Belongs to the XPG/RAD2 endonuclease family. XPG subfamily.</text>
</comment>
<keyword evidence="15" id="KW-1185">Reference proteome</keyword>
<evidence type="ECO:0000256" key="11">
    <source>
        <dbReference type="SAM" id="MobiDB-lite"/>
    </source>
</evidence>
<dbReference type="GO" id="GO:0032259">
    <property type="term" value="P:methylation"/>
    <property type="evidence" value="ECO:0007669"/>
    <property type="project" value="UniProtKB-KW"/>
</dbReference>
<evidence type="ECO:0000256" key="7">
    <source>
        <dbReference type="ARBA" id="ARBA00022763"/>
    </source>
</evidence>
<evidence type="ECO:0000313" key="15">
    <source>
        <dbReference type="Proteomes" id="UP000018936"/>
    </source>
</evidence>
<dbReference type="OrthoDB" id="31113at2759"/>
<dbReference type="PROSITE" id="PS00841">
    <property type="entry name" value="XPG_1"/>
    <property type="match status" value="1"/>
</dbReference>
<dbReference type="GO" id="GO:0016788">
    <property type="term" value="F:hydrolase activity, acting on ester bonds"/>
    <property type="evidence" value="ECO:0007669"/>
    <property type="project" value="InterPro"/>
</dbReference>
<evidence type="ECO:0000259" key="13">
    <source>
        <dbReference type="SMART" id="SM00485"/>
    </source>
</evidence>
<feature type="region of interest" description="Disordered" evidence="11">
    <location>
        <begin position="487"/>
        <end position="566"/>
    </location>
</feature>
<feature type="region of interest" description="Disordered" evidence="11">
    <location>
        <begin position="280"/>
        <end position="308"/>
    </location>
</feature>
<evidence type="ECO:0000256" key="3">
    <source>
        <dbReference type="ARBA" id="ARBA00022603"/>
    </source>
</evidence>
<dbReference type="PANTHER" id="PTHR16171:SF11">
    <property type="entry name" value="DNA EXCISION REPAIR PROTEIN ERCC-5"/>
    <property type="match status" value="1"/>
</dbReference>
<feature type="non-terminal residue" evidence="14">
    <location>
        <position position="1130"/>
    </location>
</feature>
<evidence type="ECO:0000256" key="8">
    <source>
        <dbReference type="ARBA" id="ARBA00022801"/>
    </source>
</evidence>
<evidence type="ECO:0000259" key="12">
    <source>
        <dbReference type="SMART" id="SM00484"/>
    </source>
</evidence>
<evidence type="ECO:0000256" key="4">
    <source>
        <dbReference type="ARBA" id="ARBA00022691"/>
    </source>
</evidence>
<keyword evidence="6" id="KW-0255">Endonuclease</keyword>
<dbReference type="Proteomes" id="UP000018936">
    <property type="component" value="Unassembled WGS sequence"/>
</dbReference>
<evidence type="ECO:0000313" key="14">
    <source>
        <dbReference type="EMBL" id="ETE66896.1"/>
    </source>
</evidence>
<dbReference type="AlphaFoldDB" id="V8NY69"/>
<feature type="compositionally biased region" description="Polar residues" evidence="11">
    <location>
        <begin position="410"/>
        <end position="425"/>
    </location>
</feature>
<dbReference type="GO" id="GO:0005634">
    <property type="term" value="C:nucleus"/>
    <property type="evidence" value="ECO:0007669"/>
    <property type="project" value="UniProtKB-SubCell"/>
</dbReference>
<feature type="domain" description="XPG N-terminal" evidence="13">
    <location>
        <begin position="1"/>
        <end position="96"/>
    </location>
</feature>
<dbReference type="GO" id="GO:0008168">
    <property type="term" value="F:methyltransferase activity"/>
    <property type="evidence" value="ECO:0007669"/>
    <property type="project" value="UniProtKB-KW"/>
</dbReference>
<dbReference type="PRINTS" id="PR00066">
    <property type="entry name" value="XRODRMPGMNTG"/>
</dbReference>
<dbReference type="Pfam" id="PF10294">
    <property type="entry name" value="Methyltransf_16"/>
    <property type="match status" value="1"/>
</dbReference>
<proteinExistence type="inferred from homology"/>
<gene>
    <name evidence="14" type="ORF">L345_07315</name>
</gene>
<dbReference type="SUPFAM" id="SSF88723">
    <property type="entry name" value="PIN domain-like"/>
    <property type="match status" value="1"/>
</dbReference>
<keyword evidence="8" id="KW-0378">Hydrolase</keyword>
<reference evidence="14 15" key="1">
    <citation type="journal article" date="2013" name="Proc. Natl. Acad. Sci. U.S.A.">
        <title>The king cobra genome reveals dynamic gene evolution and adaptation in the snake venom system.</title>
        <authorList>
            <person name="Vonk F.J."/>
            <person name="Casewell N.R."/>
            <person name="Henkel C.V."/>
            <person name="Heimberg A.M."/>
            <person name="Jansen H.J."/>
            <person name="McCleary R.J."/>
            <person name="Kerkkamp H.M."/>
            <person name="Vos R.A."/>
            <person name="Guerreiro I."/>
            <person name="Calvete J.J."/>
            <person name="Wuster W."/>
            <person name="Woods A.E."/>
            <person name="Logan J.M."/>
            <person name="Harrison R.A."/>
            <person name="Castoe T.A."/>
            <person name="de Koning A.P."/>
            <person name="Pollock D.D."/>
            <person name="Yandell M."/>
            <person name="Calderon D."/>
            <person name="Renjifo C."/>
            <person name="Currier R.B."/>
            <person name="Salgado D."/>
            <person name="Pla D."/>
            <person name="Sanz L."/>
            <person name="Hyder A.S."/>
            <person name="Ribeiro J.M."/>
            <person name="Arntzen J.W."/>
            <person name="van den Thillart G.E."/>
            <person name="Boetzer M."/>
            <person name="Pirovano W."/>
            <person name="Dirks R.P."/>
            <person name="Spaink H.P."/>
            <person name="Duboule D."/>
            <person name="McGlinn E."/>
            <person name="Kini R.M."/>
            <person name="Richardson M.K."/>
        </authorList>
    </citation>
    <scope>NUCLEOTIDE SEQUENCE</scope>
    <source>
        <tissue evidence="14">Blood</tissue>
    </source>
</reference>
<accession>V8NY69</accession>
<dbReference type="InterPro" id="IPR036279">
    <property type="entry name" value="5-3_exonuclease_C_sf"/>
</dbReference>
<feature type="region of interest" description="Disordered" evidence="11">
    <location>
        <begin position="410"/>
        <end position="442"/>
    </location>
</feature>
<dbReference type="SMART" id="SM00485">
    <property type="entry name" value="XPGN"/>
    <property type="match status" value="1"/>
</dbReference>
<keyword evidence="9" id="KW-0234">DNA repair</keyword>
<dbReference type="FunFam" id="1.10.150.20:FF:000037">
    <property type="entry name" value="DNA repair protein complementing XP-G cells homolog"/>
    <property type="match status" value="1"/>
</dbReference>
<dbReference type="InterPro" id="IPR006085">
    <property type="entry name" value="XPG_DNA_repair_N"/>
</dbReference>
<dbReference type="Gene3D" id="3.40.50.1010">
    <property type="entry name" value="5'-nuclease"/>
    <property type="match status" value="2"/>
</dbReference>
<feature type="non-terminal residue" evidence="14">
    <location>
        <position position="1"/>
    </location>
</feature>
<feature type="domain" description="XPG-I" evidence="12">
    <location>
        <begin position="625"/>
        <end position="701"/>
    </location>
</feature>
<protein>
    <recommendedName>
        <fullName evidence="16">DNA repair protein complementing XP-G cells</fullName>
    </recommendedName>
</protein>
<feature type="compositionally biased region" description="Basic and acidic residues" evidence="11">
    <location>
        <begin position="535"/>
        <end position="551"/>
    </location>
</feature>
<evidence type="ECO:0000256" key="9">
    <source>
        <dbReference type="ARBA" id="ARBA00023204"/>
    </source>
</evidence>
<dbReference type="InterPro" id="IPR019974">
    <property type="entry name" value="XPG_CS"/>
</dbReference>
<evidence type="ECO:0008006" key="16">
    <source>
        <dbReference type="Google" id="ProtNLM"/>
    </source>
</evidence>
<dbReference type="CDD" id="cd09868">
    <property type="entry name" value="PIN_XPG_RAD2"/>
    <property type="match status" value="2"/>
</dbReference>
<keyword evidence="3" id="KW-0808">Transferase</keyword>
<dbReference type="PRINTS" id="PR00853">
    <property type="entry name" value="XPGRADSUPER"/>
</dbReference>
<dbReference type="PANTHER" id="PTHR16171">
    <property type="entry name" value="DNA REPAIR PROTEIN COMPLEMENTING XP-G CELLS-RELATED"/>
    <property type="match status" value="1"/>
</dbReference>
<dbReference type="CDD" id="cd02440">
    <property type="entry name" value="AdoMet_MTases"/>
    <property type="match status" value="1"/>
</dbReference>
<dbReference type="InterPro" id="IPR019410">
    <property type="entry name" value="Methyltransf_16"/>
</dbReference>